<dbReference type="KEGG" id="agi:FSB73_17720"/>
<evidence type="ECO:0000313" key="3">
    <source>
        <dbReference type="Proteomes" id="UP000321291"/>
    </source>
</evidence>
<protein>
    <submittedName>
        <fullName evidence="2">Formylglycine-generating enzyme family protein</fullName>
    </submittedName>
</protein>
<name>A0A5B8VTU9_9BACT</name>
<accession>A0A5B8VTU9</accession>
<keyword evidence="3" id="KW-1185">Reference proteome</keyword>
<dbReference type="GO" id="GO:0120147">
    <property type="term" value="F:formylglycine-generating oxidase activity"/>
    <property type="evidence" value="ECO:0007669"/>
    <property type="project" value="TreeGrafter"/>
</dbReference>
<dbReference type="PANTHER" id="PTHR23150:SF19">
    <property type="entry name" value="FORMYLGLYCINE-GENERATING ENZYME"/>
    <property type="match status" value="1"/>
</dbReference>
<dbReference type="InterPro" id="IPR016187">
    <property type="entry name" value="CTDL_fold"/>
</dbReference>
<dbReference type="Gene3D" id="3.90.1580.10">
    <property type="entry name" value="paralog of FGE (formylglycine-generating enzyme)"/>
    <property type="match status" value="1"/>
</dbReference>
<evidence type="ECO:0000313" key="2">
    <source>
        <dbReference type="EMBL" id="QEC74342.1"/>
    </source>
</evidence>
<dbReference type="EMBL" id="CP042434">
    <property type="protein sequence ID" value="QEC74342.1"/>
    <property type="molecule type" value="Genomic_DNA"/>
</dbReference>
<dbReference type="SUPFAM" id="SSF56436">
    <property type="entry name" value="C-type lectin-like"/>
    <property type="match status" value="1"/>
</dbReference>
<organism evidence="2 3">
    <name type="scientific">Arachidicoccus ginsenosidivorans</name>
    <dbReference type="NCBI Taxonomy" id="496057"/>
    <lineage>
        <taxon>Bacteria</taxon>
        <taxon>Pseudomonadati</taxon>
        <taxon>Bacteroidota</taxon>
        <taxon>Chitinophagia</taxon>
        <taxon>Chitinophagales</taxon>
        <taxon>Chitinophagaceae</taxon>
        <taxon>Arachidicoccus</taxon>
    </lineage>
</organism>
<dbReference type="AlphaFoldDB" id="A0A5B8VTU9"/>
<dbReference type="Proteomes" id="UP000321291">
    <property type="component" value="Chromosome"/>
</dbReference>
<reference evidence="2 3" key="1">
    <citation type="journal article" date="2017" name="Int. J. Syst. Evol. Microbiol.">
        <title>Arachidicoccus ginsenosidivorans sp. nov., with ginsenoside-converting activity isolated from ginseng cultivating soil.</title>
        <authorList>
            <person name="Siddiqi M.Z."/>
            <person name="Aslam Z."/>
            <person name="Im W.T."/>
        </authorList>
    </citation>
    <scope>NUCLEOTIDE SEQUENCE [LARGE SCALE GENOMIC DNA]</scope>
    <source>
        <strain evidence="2 3">Gsoil 809</strain>
    </source>
</reference>
<dbReference type="InterPro" id="IPR005532">
    <property type="entry name" value="SUMF_dom"/>
</dbReference>
<dbReference type="InterPro" id="IPR051043">
    <property type="entry name" value="Sulfatase_Mod_Factor_Kinase"/>
</dbReference>
<gene>
    <name evidence="2" type="ORF">FSB73_17720</name>
</gene>
<dbReference type="OrthoDB" id="9768004at2"/>
<evidence type="ECO:0000259" key="1">
    <source>
        <dbReference type="Pfam" id="PF03781"/>
    </source>
</evidence>
<proteinExistence type="predicted"/>
<dbReference type="InterPro" id="IPR042095">
    <property type="entry name" value="SUMF_sf"/>
</dbReference>
<dbReference type="Pfam" id="PF03781">
    <property type="entry name" value="FGE-sulfatase"/>
    <property type="match status" value="1"/>
</dbReference>
<dbReference type="PANTHER" id="PTHR23150">
    <property type="entry name" value="SULFATASE MODIFYING FACTOR 1, 2"/>
    <property type="match status" value="1"/>
</dbReference>
<feature type="domain" description="Sulfatase-modifying factor enzyme-like" evidence="1">
    <location>
        <begin position="61"/>
        <end position="352"/>
    </location>
</feature>
<sequence>MQQVTTQGRQGKMPMDCTLCKAPSRAGLLMGGGGASGDSAAGASQLAAATTTGGADFDSGKMVFIKGGSFQMGSDQFADAQPIHKVTVSSFYMDTHEVTNDQFAKFVAATHYITVAERPLNPKDYPNVPADKLVPGSGVFSPPAHPVPLNNPMAWWQYVPGADWRHPTGPNSSIQGKGHYPVVQVCYEDCLAYAKWAGKRLPTEAEWEYAARAGKHFENYYWGKDLHPGGKYMANNFQGHFPDHNTKEDGYIMLAPIEQYPVSAYGLYDMEGNAWEWCSDFYRPDYYGSSPTLNPQGPKDSYDPEQPSLVQRVQRGGSFLCSDEYCIRYKAGSRGKGEPSSASNNLGFRLVRSGK</sequence>